<evidence type="ECO:0000256" key="7">
    <source>
        <dbReference type="RuleBase" id="RU363032"/>
    </source>
</evidence>
<evidence type="ECO:0000256" key="3">
    <source>
        <dbReference type="ARBA" id="ARBA00022475"/>
    </source>
</evidence>
<feature type="transmembrane region" description="Helical" evidence="7">
    <location>
        <begin position="63"/>
        <end position="86"/>
    </location>
</feature>
<comment type="similarity">
    <text evidence="7">Belongs to the binding-protein-dependent transport system permease family.</text>
</comment>
<evidence type="ECO:0000256" key="4">
    <source>
        <dbReference type="ARBA" id="ARBA00022692"/>
    </source>
</evidence>
<dbReference type="RefSeq" id="WP_099519092.1">
    <property type="nucleotide sequence ID" value="NZ_CP016808.1"/>
</dbReference>
<evidence type="ECO:0000256" key="6">
    <source>
        <dbReference type="ARBA" id="ARBA00023136"/>
    </source>
</evidence>
<dbReference type="PANTHER" id="PTHR30151">
    <property type="entry name" value="ALKANE SULFONATE ABC TRANSPORTER-RELATED, MEMBRANE SUBUNIT"/>
    <property type="match status" value="1"/>
</dbReference>
<dbReference type="GO" id="GO:0055085">
    <property type="term" value="P:transmembrane transport"/>
    <property type="evidence" value="ECO:0007669"/>
    <property type="project" value="InterPro"/>
</dbReference>
<dbReference type="EMBL" id="CP016808">
    <property type="protein sequence ID" value="ANY67917.1"/>
    <property type="molecule type" value="Genomic_DNA"/>
</dbReference>
<protein>
    <recommendedName>
        <fullName evidence="8">ABC transmembrane type-1 domain-containing protein</fullName>
    </recommendedName>
</protein>
<proteinExistence type="inferred from homology"/>
<organism evidence="9">
    <name type="scientific">Paenibacillus sp. BIHB 4019</name>
    <dbReference type="NCBI Taxonomy" id="1870819"/>
    <lineage>
        <taxon>Bacteria</taxon>
        <taxon>Bacillati</taxon>
        <taxon>Bacillota</taxon>
        <taxon>Bacilli</taxon>
        <taxon>Bacillales</taxon>
        <taxon>Paenibacillaceae</taxon>
        <taxon>Paenibacillus</taxon>
    </lineage>
</organism>
<evidence type="ECO:0000256" key="2">
    <source>
        <dbReference type="ARBA" id="ARBA00022448"/>
    </source>
</evidence>
<dbReference type="Pfam" id="PF00528">
    <property type="entry name" value="BPD_transp_1"/>
    <property type="match status" value="1"/>
</dbReference>
<keyword evidence="5 7" id="KW-1133">Transmembrane helix</keyword>
<keyword evidence="3" id="KW-1003">Cell membrane</keyword>
<dbReference type="InterPro" id="IPR035906">
    <property type="entry name" value="MetI-like_sf"/>
</dbReference>
<keyword evidence="2 7" id="KW-0813">Transport</keyword>
<dbReference type="PANTHER" id="PTHR30151:SF0">
    <property type="entry name" value="ABC TRANSPORTER PERMEASE PROTEIN MJ0413-RELATED"/>
    <property type="match status" value="1"/>
</dbReference>
<dbReference type="PROSITE" id="PS50928">
    <property type="entry name" value="ABC_TM1"/>
    <property type="match status" value="1"/>
</dbReference>
<feature type="transmembrane region" description="Helical" evidence="7">
    <location>
        <begin position="221"/>
        <end position="239"/>
    </location>
</feature>
<evidence type="ECO:0000256" key="1">
    <source>
        <dbReference type="ARBA" id="ARBA00004651"/>
    </source>
</evidence>
<feature type="transmembrane region" description="Helical" evidence="7">
    <location>
        <begin position="177"/>
        <end position="201"/>
    </location>
</feature>
<feature type="transmembrane region" description="Helical" evidence="7">
    <location>
        <begin position="123"/>
        <end position="141"/>
    </location>
</feature>
<evidence type="ECO:0000256" key="5">
    <source>
        <dbReference type="ARBA" id="ARBA00022989"/>
    </source>
</evidence>
<evidence type="ECO:0000313" key="9">
    <source>
        <dbReference type="EMBL" id="ANY67917.1"/>
    </source>
</evidence>
<evidence type="ECO:0000259" key="8">
    <source>
        <dbReference type="PROSITE" id="PS50928"/>
    </source>
</evidence>
<keyword evidence="6 7" id="KW-0472">Membrane</keyword>
<gene>
    <name evidence="9" type="ORF">BBD42_16635</name>
</gene>
<dbReference type="Gene3D" id="1.10.3720.10">
    <property type="entry name" value="MetI-like"/>
    <property type="match status" value="1"/>
</dbReference>
<dbReference type="AlphaFoldDB" id="A0A1B2DJL7"/>
<feature type="domain" description="ABC transmembrane type-1" evidence="8">
    <location>
        <begin position="59"/>
        <end position="239"/>
    </location>
</feature>
<name>A0A1B2DJL7_9BACL</name>
<accession>A0A1B2DJL7</accession>
<sequence>MMASTTRRNGLRPISAALLLLLVWAGAARLYPPVILPGPIETLQALAALVAEGALWEPLKRTIARFAAGFALAFLLGAGLGVAAGWRDSVQAYIRPAISLLQAVPPVSWMLLAIMWLGTNGGAQVLIVTIALVPVFFFNTVEGVRQAPRELLEMAAVYQVGTGKRIAGIYMPALKPFWSAAVMVNLGMGWKTVVMAELISGHTGIGASMNTARIYLEMPDVMAWTLVIALLGLSMEQIARKLLHRKEPAAAD</sequence>
<dbReference type="InterPro" id="IPR000515">
    <property type="entry name" value="MetI-like"/>
</dbReference>
<feature type="transmembrane region" description="Helical" evidence="7">
    <location>
        <begin position="98"/>
        <end position="117"/>
    </location>
</feature>
<comment type="subcellular location">
    <subcellularLocation>
        <location evidence="1 7">Cell membrane</location>
        <topology evidence="1 7">Multi-pass membrane protein</topology>
    </subcellularLocation>
</comment>
<dbReference type="SUPFAM" id="SSF161098">
    <property type="entry name" value="MetI-like"/>
    <property type="match status" value="1"/>
</dbReference>
<reference evidence="9" key="1">
    <citation type="submission" date="2016-08" db="EMBL/GenBank/DDBJ databases">
        <title>Complete Genome Seqeunce of Paenibacillus sp. BIHB 4019 from tea rhizoplane.</title>
        <authorList>
            <person name="Thakur R."/>
            <person name="Swarnkar M.K."/>
            <person name="Gulati A."/>
        </authorList>
    </citation>
    <scope>NUCLEOTIDE SEQUENCE [LARGE SCALE GENOMIC DNA]</scope>
    <source>
        <strain evidence="9">BIHB4019</strain>
    </source>
</reference>
<keyword evidence="4 7" id="KW-0812">Transmembrane</keyword>
<dbReference type="GO" id="GO:0005886">
    <property type="term" value="C:plasma membrane"/>
    <property type="evidence" value="ECO:0007669"/>
    <property type="project" value="UniProtKB-SubCell"/>
</dbReference>